<dbReference type="AlphaFoldDB" id="A0AAP2CP01"/>
<reference evidence="4 5" key="1">
    <citation type="journal article" date="2021" name="Arch. Microbiol.">
        <title>Harenicola maris gen. nov., sp. nov. isolated from the Sea of Japan shallow sediments.</title>
        <authorList>
            <person name="Romanenko L.A."/>
            <person name="Kurilenko V.V."/>
            <person name="Chernysheva N.Y."/>
            <person name="Tekutyeva L.A."/>
            <person name="Velansky P.V."/>
            <person name="Svetashev V.I."/>
            <person name="Isaeva M.P."/>
        </authorList>
    </citation>
    <scope>NUCLEOTIDE SEQUENCE [LARGE SCALE GENOMIC DNA]</scope>
    <source>
        <strain evidence="4 5">KMM 3653</strain>
    </source>
</reference>
<dbReference type="GO" id="GO:0005576">
    <property type="term" value="C:extracellular region"/>
    <property type="evidence" value="ECO:0007669"/>
    <property type="project" value="UniProtKB-SubCell"/>
</dbReference>
<keyword evidence="3" id="KW-0732">Signal</keyword>
<dbReference type="Proteomes" id="UP001315686">
    <property type="component" value="Unassembled WGS sequence"/>
</dbReference>
<evidence type="ECO:0000256" key="1">
    <source>
        <dbReference type="ARBA" id="ARBA00004613"/>
    </source>
</evidence>
<dbReference type="RefSeq" id="WP_327793150.1">
    <property type="nucleotide sequence ID" value="NZ_JADQAZ010000001.1"/>
</dbReference>
<dbReference type="PRINTS" id="PR00313">
    <property type="entry name" value="CABNDNGRPT"/>
</dbReference>
<protein>
    <recommendedName>
        <fullName evidence="6">Hemolysin type calcium-binding protein</fullName>
    </recommendedName>
</protein>
<feature type="signal peptide" evidence="3">
    <location>
        <begin position="1"/>
        <end position="17"/>
    </location>
</feature>
<evidence type="ECO:0000313" key="4">
    <source>
        <dbReference type="EMBL" id="MBT0956971.1"/>
    </source>
</evidence>
<gene>
    <name evidence="4" type="ORF">IV417_06210</name>
</gene>
<sequence>MFALIALSSIAMAYAIADSVFDLSGNSSDDAEEVIETVEEGTSLAMLDAAEIEALAEEQLDGVEFDALPVPQYPEDMEVGSNYEVEGTEGDDNIATPDYVYVTFAGAGDDVVLGSDADQVIFGDAGNDALFGQGGEDHLEGNEDEDILLGGEGDDLLIGGPGADQMYGEAGDDVIFTSGYGADPDADPEGYDVVSGGAGEDSVYVDDGLALLSLGEGADNVLVFNRGPEMEDSPATVITDFTPGEDQLLLGVFDAEYALPEGQRTEEISYQLTLIETEDGPATLVVPTVETQEMYDALDPTSVGTAILMGLTPEDIQDGDIVAMLDNGLRNSDDGSISTAFDAMIEA</sequence>
<keyword evidence="2" id="KW-0964">Secreted</keyword>
<dbReference type="Pfam" id="PF00353">
    <property type="entry name" value="HemolysinCabind"/>
    <property type="match status" value="3"/>
</dbReference>
<organism evidence="4 5">
    <name type="scientific">Harenicola maris</name>
    <dbReference type="NCBI Taxonomy" id="2841044"/>
    <lineage>
        <taxon>Bacteria</taxon>
        <taxon>Pseudomonadati</taxon>
        <taxon>Pseudomonadota</taxon>
        <taxon>Alphaproteobacteria</taxon>
        <taxon>Rhodobacterales</taxon>
        <taxon>Paracoccaceae</taxon>
        <taxon>Harenicola</taxon>
    </lineage>
</organism>
<comment type="subcellular location">
    <subcellularLocation>
        <location evidence="1">Secreted</location>
    </subcellularLocation>
</comment>
<dbReference type="SUPFAM" id="SSF51120">
    <property type="entry name" value="beta-Roll"/>
    <property type="match status" value="2"/>
</dbReference>
<evidence type="ECO:0000256" key="3">
    <source>
        <dbReference type="SAM" id="SignalP"/>
    </source>
</evidence>
<evidence type="ECO:0000313" key="5">
    <source>
        <dbReference type="Proteomes" id="UP001315686"/>
    </source>
</evidence>
<dbReference type="GO" id="GO:0005509">
    <property type="term" value="F:calcium ion binding"/>
    <property type="evidence" value="ECO:0007669"/>
    <property type="project" value="InterPro"/>
</dbReference>
<dbReference type="InterPro" id="IPR001343">
    <property type="entry name" value="Hemolysn_Ca-bd"/>
</dbReference>
<evidence type="ECO:0000256" key="2">
    <source>
        <dbReference type="ARBA" id="ARBA00022525"/>
    </source>
</evidence>
<keyword evidence="5" id="KW-1185">Reference proteome</keyword>
<dbReference type="PANTHER" id="PTHR38340:SF1">
    <property type="entry name" value="S-LAYER PROTEIN"/>
    <property type="match status" value="1"/>
</dbReference>
<dbReference type="Gene3D" id="2.150.10.10">
    <property type="entry name" value="Serralysin-like metalloprotease, C-terminal"/>
    <property type="match status" value="2"/>
</dbReference>
<dbReference type="PANTHER" id="PTHR38340">
    <property type="entry name" value="S-LAYER PROTEIN"/>
    <property type="match status" value="1"/>
</dbReference>
<dbReference type="InterPro" id="IPR050557">
    <property type="entry name" value="RTX_toxin/Mannuronan_C5-epim"/>
</dbReference>
<evidence type="ECO:0008006" key="6">
    <source>
        <dbReference type="Google" id="ProtNLM"/>
    </source>
</evidence>
<comment type="caution">
    <text evidence="4">The sequence shown here is derived from an EMBL/GenBank/DDBJ whole genome shotgun (WGS) entry which is preliminary data.</text>
</comment>
<proteinExistence type="predicted"/>
<dbReference type="InterPro" id="IPR011049">
    <property type="entry name" value="Serralysin-like_metalloprot_C"/>
</dbReference>
<dbReference type="InterPro" id="IPR018511">
    <property type="entry name" value="Hemolysin-typ_Ca-bd_CS"/>
</dbReference>
<dbReference type="EMBL" id="JADQAZ010000001">
    <property type="protein sequence ID" value="MBT0956971.1"/>
    <property type="molecule type" value="Genomic_DNA"/>
</dbReference>
<dbReference type="PROSITE" id="PS00330">
    <property type="entry name" value="HEMOLYSIN_CALCIUM"/>
    <property type="match status" value="1"/>
</dbReference>
<accession>A0AAP2CP01</accession>
<name>A0AAP2CP01_9RHOB</name>
<feature type="chain" id="PRO_5043038533" description="Hemolysin type calcium-binding protein" evidence="3">
    <location>
        <begin position="18"/>
        <end position="347"/>
    </location>
</feature>